<dbReference type="OrthoDB" id="421951at2759"/>
<feature type="compositionally biased region" description="Polar residues" evidence="6">
    <location>
        <begin position="231"/>
        <end position="241"/>
    </location>
</feature>
<dbReference type="GO" id="GO:0016410">
    <property type="term" value="F:N-acyltransferase activity"/>
    <property type="evidence" value="ECO:0007669"/>
    <property type="project" value="TreeGrafter"/>
</dbReference>
<keyword evidence="9" id="KW-1185">Reference proteome</keyword>
<keyword evidence="5" id="KW-0443">Lipid metabolism</keyword>
<dbReference type="InterPro" id="IPR007053">
    <property type="entry name" value="LRAT_dom"/>
</dbReference>
<dbReference type="GO" id="GO:0008970">
    <property type="term" value="F:phospholipase A1 activity"/>
    <property type="evidence" value="ECO:0007669"/>
    <property type="project" value="TreeGrafter"/>
</dbReference>
<feature type="compositionally biased region" description="Polar residues" evidence="6">
    <location>
        <begin position="208"/>
        <end position="221"/>
    </location>
</feature>
<proteinExistence type="inferred from homology"/>
<dbReference type="PANTHER" id="PTHR13943">
    <property type="entry name" value="HRAS-LIKE SUPPRESSOR - RELATED"/>
    <property type="match status" value="1"/>
</dbReference>
<comment type="caution">
    <text evidence="8">The sequence shown here is derived from an EMBL/GenBank/DDBJ whole genome shotgun (WGS) entry which is preliminary data.</text>
</comment>
<evidence type="ECO:0000313" key="8">
    <source>
        <dbReference type="EMBL" id="CAG8584352.1"/>
    </source>
</evidence>
<evidence type="ECO:0000256" key="2">
    <source>
        <dbReference type="ARBA" id="ARBA00013278"/>
    </source>
</evidence>
<dbReference type="EMBL" id="CAJVPI010000947">
    <property type="protein sequence ID" value="CAG8584352.1"/>
    <property type="molecule type" value="Genomic_DNA"/>
</dbReference>
<organism evidence="8 9">
    <name type="scientific">Paraglomus brasilianum</name>
    <dbReference type="NCBI Taxonomy" id="144538"/>
    <lineage>
        <taxon>Eukaryota</taxon>
        <taxon>Fungi</taxon>
        <taxon>Fungi incertae sedis</taxon>
        <taxon>Mucoromycota</taxon>
        <taxon>Glomeromycotina</taxon>
        <taxon>Glomeromycetes</taxon>
        <taxon>Paraglomerales</taxon>
        <taxon>Paraglomeraceae</taxon>
        <taxon>Paraglomus</taxon>
    </lineage>
</organism>
<dbReference type="EC" id="3.1.1.4" evidence="2"/>
<dbReference type="GO" id="GO:0005737">
    <property type="term" value="C:cytoplasm"/>
    <property type="evidence" value="ECO:0007669"/>
    <property type="project" value="TreeGrafter"/>
</dbReference>
<accession>A0A9N9C293</accession>
<protein>
    <recommendedName>
        <fullName evidence="2">phospholipase A2</fullName>
        <ecNumber evidence="2">3.1.1.4</ecNumber>
    </recommendedName>
</protein>
<dbReference type="GO" id="GO:0070292">
    <property type="term" value="P:N-acylphosphatidylethanolamine metabolic process"/>
    <property type="evidence" value="ECO:0007669"/>
    <property type="project" value="TreeGrafter"/>
</dbReference>
<evidence type="ECO:0000256" key="4">
    <source>
        <dbReference type="ARBA" id="ARBA00022801"/>
    </source>
</evidence>
<dbReference type="Pfam" id="PF04970">
    <property type="entry name" value="LRAT"/>
    <property type="match status" value="1"/>
</dbReference>
<feature type="region of interest" description="Disordered" evidence="6">
    <location>
        <begin position="208"/>
        <end position="249"/>
    </location>
</feature>
<evidence type="ECO:0000313" key="9">
    <source>
        <dbReference type="Proteomes" id="UP000789739"/>
    </source>
</evidence>
<reference evidence="8" key="1">
    <citation type="submission" date="2021-06" db="EMBL/GenBank/DDBJ databases">
        <authorList>
            <person name="Kallberg Y."/>
            <person name="Tangrot J."/>
            <person name="Rosling A."/>
        </authorList>
    </citation>
    <scope>NUCLEOTIDE SEQUENCE</scope>
    <source>
        <strain evidence="8">BR232B</strain>
    </source>
</reference>
<keyword evidence="4" id="KW-0378">Hydrolase</keyword>
<sequence length="249" mass="28774">MLKRSEYPGAEIHNNIYTTKLPPLNQNYKNVSKRKVKISDNFDPDDYIKKYDIVKRKIKELGGVAHHYAIYLGNGEVVHISRSEKEKSKGEFGARKGTWKEFIKNEKEIEINHPFIPFKKPDLIQRHIEIALNAKYGKGKYELLGNNCEHFATMCVYGLGMSRQTRRTKTYADYLLQAIQENNQLFKEMESDLIEKGVLKANNYSEIQAESSGSNSNQENIQAKEEIIEVDNNQQEDQCINQMAIPPKE</sequence>
<feature type="domain" description="LRAT" evidence="7">
    <location>
        <begin position="57"/>
        <end position="164"/>
    </location>
</feature>
<dbReference type="InterPro" id="IPR051496">
    <property type="entry name" value="H-rev107_PLA/AT"/>
</dbReference>
<dbReference type="GO" id="GO:0004623">
    <property type="term" value="F:phospholipase A2 activity"/>
    <property type="evidence" value="ECO:0007669"/>
    <property type="project" value="UniProtKB-EC"/>
</dbReference>
<dbReference type="Proteomes" id="UP000789739">
    <property type="component" value="Unassembled WGS sequence"/>
</dbReference>
<keyword evidence="3" id="KW-0808">Transferase</keyword>
<evidence type="ECO:0000256" key="6">
    <source>
        <dbReference type="SAM" id="MobiDB-lite"/>
    </source>
</evidence>
<comment type="similarity">
    <text evidence="1">Belongs to the H-rev107 family.</text>
</comment>
<dbReference type="PANTHER" id="PTHR13943:SF77">
    <property type="entry name" value="LRAT DOMAIN-CONTAINING PROTEIN"/>
    <property type="match status" value="1"/>
</dbReference>
<evidence type="ECO:0000259" key="7">
    <source>
        <dbReference type="PROSITE" id="PS51934"/>
    </source>
</evidence>
<gene>
    <name evidence="8" type="ORF">PBRASI_LOCUS6790</name>
</gene>
<name>A0A9N9C293_9GLOM</name>
<evidence type="ECO:0000256" key="5">
    <source>
        <dbReference type="ARBA" id="ARBA00023098"/>
    </source>
</evidence>
<evidence type="ECO:0000256" key="1">
    <source>
        <dbReference type="ARBA" id="ARBA00007824"/>
    </source>
</evidence>
<evidence type="ECO:0000256" key="3">
    <source>
        <dbReference type="ARBA" id="ARBA00022679"/>
    </source>
</evidence>
<dbReference type="PROSITE" id="PS51934">
    <property type="entry name" value="LRAT"/>
    <property type="match status" value="1"/>
</dbReference>
<dbReference type="AlphaFoldDB" id="A0A9N9C293"/>
<dbReference type="Gene3D" id="3.90.1720.10">
    <property type="entry name" value="endopeptidase domain like (from Nostoc punctiforme)"/>
    <property type="match status" value="1"/>
</dbReference>